<evidence type="ECO:0000313" key="1">
    <source>
        <dbReference type="EMBL" id="THV60731.1"/>
    </source>
</evidence>
<accession>A0ABY2R832</accession>
<keyword evidence="2" id="KW-1185">Reference proteome</keyword>
<dbReference type="EMBL" id="SDLV01000016">
    <property type="protein sequence ID" value="THV60731.1"/>
    <property type="molecule type" value="Genomic_DNA"/>
</dbReference>
<protein>
    <submittedName>
        <fullName evidence="1">Uncharacterized protein</fullName>
    </submittedName>
</protein>
<evidence type="ECO:0000313" key="2">
    <source>
        <dbReference type="Proteomes" id="UP000306038"/>
    </source>
</evidence>
<organism evidence="1 2">
    <name type="scientific">Chryseobacterium candidae</name>
    <dbReference type="NCBI Taxonomy" id="1978493"/>
    <lineage>
        <taxon>Bacteria</taxon>
        <taxon>Pseudomonadati</taxon>
        <taxon>Bacteroidota</taxon>
        <taxon>Flavobacteriia</taxon>
        <taxon>Flavobacteriales</taxon>
        <taxon>Weeksellaceae</taxon>
        <taxon>Chryseobacterium group</taxon>
        <taxon>Chryseobacterium</taxon>
    </lineage>
</organism>
<dbReference type="Proteomes" id="UP000306038">
    <property type="component" value="Unassembled WGS sequence"/>
</dbReference>
<gene>
    <name evidence="1" type="ORF">EK417_09090</name>
</gene>
<proteinExistence type="predicted"/>
<reference evidence="1 2" key="1">
    <citation type="submission" date="2019-01" db="EMBL/GenBank/DDBJ databases">
        <authorList>
            <person name="B I."/>
            <person name="Ch S."/>
            <person name="Ch V.R."/>
        </authorList>
    </citation>
    <scope>NUCLEOTIDE SEQUENCE [LARGE SCALE GENOMIC DNA]</scope>
    <source>
        <strain evidence="1 2">JC507</strain>
    </source>
</reference>
<sequence>MFQKIIGTFYLLSGVMAVFYEEVKWSKKLEFCRRYSQIICLCFQGRKTVGSNDFHAYIIEDGVLKFRW</sequence>
<name>A0ABY2R832_9FLAO</name>
<dbReference type="RefSeq" id="WP_136521983.1">
    <property type="nucleotide sequence ID" value="NZ_SDLV01000016.1"/>
</dbReference>
<comment type="caution">
    <text evidence="1">The sequence shown here is derived from an EMBL/GenBank/DDBJ whole genome shotgun (WGS) entry which is preliminary data.</text>
</comment>